<dbReference type="RefSeq" id="WP_169453622.1">
    <property type="nucleotide sequence ID" value="NZ_CP051774.1"/>
</dbReference>
<protein>
    <submittedName>
        <fullName evidence="2">Uncharacterized protein</fullName>
    </submittedName>
</protein>
<evidence type="ECO:0000313" key="3">
    <source>
        <dbReference type="Proteomes" id="UP000501812"/>
    </source>
</evidence>
<dbReference type="AlphaFoldDB" id="A0A858RFH9"/>
<accession>A0A858RFH9</accession>
<keyword evidence="3" id="KW-1185">Reference proteome</keyword>
<organism evidence="2 3">
    <name type="scientific">Luteolibacter luteus</name>
    <dbReference type="NCBI Taxonomy" id="2728835"/>
    <lineage>
        <taxon>Bacteria</taxon>
        <taxon>Pseudomonadati</taxon>
        <taxon>Verrucomicrobiota</taxon>
        <taxon>Verrucomicrobiia</taxon>
        <taxon>Verrucomicrobiales</taxon>
        <taxon>Verrucomicrobiaceae</taxon>
        <taxon>Luteolibacter</taxon>
    </lineage>
</organism>
<proteinExistence type="predicted"/>
<feature type="region of interest" description="Disordered" evidence="1">
    <location>
        <begin position="32"/>
        <end position="58"/>
    </location>
</feature>
<gene>
    <name evidence="2" type="ORF">HHL09_05790</name>
</gene>
<evidence type="ECO:0000313" key="2">
    <source>
        <dbReference type="EMBL" id="QJE95308.1"/>
    </source>
</evidence>
<dbReference type="EMBL" id="CP051774">
    <property type="protein sequence ID" value="QJE95308.1"/>
    <property type="molecule type" value="Genomic_DNA"/>
</dbReference>
<name>A0A858RFH9_9BACT</name>
<evidence type="ECO:0000256" key="1">
    <source>
        <dbReference type="SAM" id="MobiDB-lite"/>
    </source>
</evidence>
<sequence length="424" mass="46465">MPRPGKLLPYAAYPAAGLIVGWASVGLTPDPPETDSVAITSPSPARETRENSPVPTPDELLDEARRALTPPGLPKGSNVTKHVASWTDDEIRAALNEAMQDVELRSSHHSIATDLQREFAKRNPELAFQWASEQAPEIRGRFADLALTGLLPERLNEAIAIAKAHPELFEGMVPNFLVKASISEATDRGPAAFISRLRELKENEPDRSFDFPGEIAAGFDFEAVLTSPDFAALDLGAMEKPMIKAWASRDRESAFRWVLEKRGTGAIMDLRKETWEAPHAETVDTIRWMVGKIEGLSAEQQAEFAKAQADHLPNDSENATVWIEAAKIPALQDSFRHAAVGDIFSDQETSVERGLKAVATLPDPEARLAMLETLDRRPSSFNGQLQPGAQKLLQTRLAEWGAAPTRVKAILEHLYGDSALIPQP</sequence>
<dbReference type="KEGG" id="luo:HHL09_05790"/>
<reference evidence="2 3" key="1">
    <citation type="submission" date="2020-04" db="EMBL/GenBank/DDBJ databases">
        <title>Luteolibacter sp. G-1-1-1 isolated from soil.</title>
        <authorList>
            <person name="Dahal R.H."/>
        </authorList>
    </citation>
    <scope>NUCLEOTIDE SEQUENCE [LARGE SCALE GENOMIC DNA]</scope>
    <source>
        <strain evidence="2 3">G-1-1-1</strain>
    </source>
</reference>
<dbReference type="Proteomes" id="UP000501812">
    <property type="component" value="Chromosome"/>
</dbReference>